<dbReference type="AlphaFoldDB" id="A0A5M6D9L4"/>
<comment type="subcellular location">
    <subcellularLocation>
        <location evidence="1">Membrane</location>
    </subcellularLocation>
</comment>
<evidence type="ECO:0000256" key="3">
    <source>
        <dbReference type="ARBA" id="ARBA00023136"/>
    </source>
</evidence>
<dbReference type="GO" id="GO:0016020">
    <property type="term" value="C:membrane"/>
    <property type="evidence" value="ECO:0007669"/>
    <property type="project" value="UniProtKB-SubCell"/>
</dbReference>
<feature type="domain" description="NolW-like" evidence="5">
    <location>
        <begin position="397"/>
        <end position="451"/>
    </location>
</feature>
<feature type="compositionally biased region" description="Basic and acidic residues" evidence="4">
    <location>
        <begin position="575"/>
        <end position="589"/>
    </location>
</feature>
<evidence type="ECO:0000256" key="4">
    <source>
        <dbReference type="SAM" id="MobiDB-lite"/>
    </source>
</evidence>
<evidence type="ECO:0000256" key="1">
    <source>
        <dbReference type="ARBA" id="ARBA00004370"/>
    </source>
</evidence>
<protein>
    <submittedName>
        <fullName evidence="6">General secretion pathway protein</fullName>
    </submittedName>
</protein>
<dbReference type="Proteomes" id="UP000324479">
    <property type="component" value="Unassembled WGS sequence"/>
</dbReference>
<gene>
    <name evidence="6" type="ORF">FYK55_12610</name>
</gene>
<feature type="compositionally biased region" description="Basic and acidic residues" evidence="4">
    <location>
        <begin position="968"/>
        <end position="978"/>
    </location>
</feature>
<sequence length="1023" mass="108820">MRFPYQSLFGSAPRHTAYGKVTQVTSVRTSGIGSRRSITGFLVLLMLGTCPVLFAQESTPETAADATPAAEAPAAEAPAAEAPADDPLPADSESSASETREGDAPQAGDATSNQPIGEARGEDVTPDEAARILLDELDRPNEEMLRFNFTGASWKDVLDWLATEGDLSLQIDRYPTGSISFVDRTRLYSVSEALDLLNRLLLDRGYALVRRGRMLFLVDLEVENADKLISELAELVMPEDLEYRSKSDIVTSVFPLGSMTPDEAKEQLPQLVGPWGRVVVLDSARQAKVTERAEKLLAIREVIQQSAQQVHEIKLQYRGAEELLQTARPLLGLEAGENSNDDIRISIGLYGDRIYATGLPSKISILENLVSKADQPLESSGDTDETEVVRPIFQSHNVRVADPATVFEVLQTLLQDEPGTRVAIDPSTNAIIALATPTVHQQIDEVINKMEGSGENFEVFQLKRIDPAQALLTINKYFGVTEENPTGPIVDGDPNTGKLWVRGSSDEITQIKRLLDELDGSSATGVLSGKVRTLPISGKQADDVLRQLQLFWRMTGRENAIRVVTPGGEMQNNGIRERRIYREPSRGETESEPESVPTGAGDLDASRYQPRKDYYLTQAPVPTAAEAEATTDPTAATAASRDILIQVTPGGLRIASDDTEALDELEDLLSQLAGPSTTQDELPTIFWLKYIKADVAADLIASVLGGIESGGSLTDTLTEGFGGGMLGGLMGLAGGGGGGDSSSAKSILTTTGSVNIVPDLRLNALFVQANAIDLQLIEMVLEKIDREESPENIELTSTPRMIPVLHQDAAAVAKVVKEVFADRMAQAEQNQGGGGRGGQPSPQEFIAALRGGGRGGRGGGGNDGAKSERTKITVSVDTQSNSLVVSAPPQDFEDIRLLVEALDEGGKVNEVTTMVVPIPGTVNANSMFQALEAVLGKKAETKSDSSSNSNSEDRGRGSGNENASDAADEFRRRIEAFRAMRGGGGPPGGGDGPPGGFGGGRPGGFGGFPGGGRGGQRGGGRGR</sequence>
<dbReference type="InterPro" id="IPR005644">
    <property type="entry name" value="NolW-like"/>
</dbReference>
<dbReference type="PANTHER" id="PTHR30332">
    <property type="entry name" value="PROBABLE GENERAL SECRETION PATHWAY PROTEIN D"/>
    <property type="match status" value="1"/>
</dbReference>
<feature type="domain" description="NolW-like" evidence="5">
    <location>
        <begin position="800"/>
        <end position="905"/>
    </location>
</feature>
<dbReference type="EMBL" id="VWOX01000006">
    <property type="protein sequence ID" value="KAA5543120.1"/>
    <property type="molecule type" value="Genomic_DNA"/>
</dbReference>
<evidence type="ECO:0000313" key="7">
    <source>
        <dbReference type="Proteomes" id="UP000324479"/>
    </source>
</evidence>
<evidence type="ECO:0000256" key="2">
    <source>
        <dbReference type="ARBA" id="ARBA00022729"/>
    </source>
</evidence>
<accession>A0A5M6D9L4</accession>
<feature type="compositionally biased region" description="Gly residues" evidence="4">
    <location>
        <begin position="850"/>
        <end position="863"/>
    </location>
</feature>
<feature type="domain" description="NolW-like" evidence="5">
    <location>
        <begin position="685"/>
        <end position="787"/>
    </location>
</feature>
<keyword evidence="2" id="KW-0732">Signal</keyword>
<evidence type="ECO:0000259" key="5">
    <source>
        <dbReference type="Pfam" id="PF03958"/>
    </source>
</evidence>
<dbReference type="Pfam" id="PF03958">
    <property type="entry name" value="Secretin_N"/>
    <property type="match status" value="3"/>
</dbReference>
<keyword evidence="3" id="KW-0472">Membrane</keyword>
<comment type="caution">
    <text evidence="6">The sequence shown here is derived from an EMBL/GenBank/DDBJ whole genome shotgun (WGS) entry which is preliminary data.</text>
</comment>
<reference evidence="6 7" key="1">
    <citation type="submission" date="2019-08" db="EMBL/GenBank/DDBJ databases">
        <authorList>
            <person name="Dhanesh K."/>
            <person name="Kumar G."/>
            <person name="Sasikala C."/>
            <person name="Venkata Ramana C."/>
        </authorList>
    </citation>
    <scope>NUCLEOTIDE SEQUENCE [LARGE SCALE GENOMIC DNA]</scope>
    <source>
        <strain evidence="6 7">JC645</strain>
    </source>
</reference>
<dbReference type="RefSeq" id="WP_150076785.1">
    <property type="nucleotide sequence ID" value="NZ_VWOX01000006.1"/>
</dbReference>
<feature type="region of interest" description="Disordered" evidence="4">
    <location>
        <begin position="827"/>
        <end position="868"/>
    </location>
</feature>
<feature type="compositionally biased region" description="Low complexity" evidence="4">
    <location>
        <begin position="59"/>
        <end position="97"/>
    </location>
</feature>
<evidence type="ECO:0000313" key="6">
    <source>
        <dbReference type="EMBL" id="KAA5543120.1"/>
    </source>
</evidence>
<name>A0A5M6D9L4_9BACT</name>
<proteinExistence type="predicted"/>
<organism evidence="6 7">
    <name type="scientific">Roseiconus nitratireducens</name>
    <dbReference type="NCBI Taxonomy" id="2605748"/>
    <lineage>
        <taxon>Bacteria</taxon>
        <taxon>Pseudomonadati</taxon>
        <taxon>Planctomycetota</taxon>
        <taxon>Planctomycetia</taxon>
        <taxon>Pirellulales</taxon>
        <taxon>Pirellulaceae</taxon>
        <taxon>Roseiconus</taxon>
    </lineage>
</organism>
<dbReference type="InterPro" id="IPR038591">
    <property type="entry name" value="NolW-like_sf"/>
</dbReference>
<feature type="region of interest" description="Disordered" evidence="4">
    <location>
        <begin position="567"/>
        <end position="607"/>
    </location>
</feature>
<feature type="compositionally biased region" description="Gly residues" evidence="4">
    <location>
        <begin position="981"/>
        <end position="1023"/>
    </location>
</feature>
<dbReference type="Gene3D" id="3.30.1370.120">
    <property type="match status" value="4"/>
</dbReference>
<dbReference type="PANTHER" id="PTHR30332:SF24">
    <property type="entry name" value="SECRETIN GSPD-RELATED"/>
    <property type="match status" value="1"/>
</dbReference>
<feature type="region of interest" description="Disordered" evidence="4">
    <location>
        <begin position="59"/>
        <end position="127"/>
    </location>
</feature>
<dbReference type="GO" id="GO:0015627">
    <property type="term" value="C:type II protein secretion system complex"/>
    <property type="evidence" value="ECO:0007669"/>
    <property type="project" value="TreeGrafter"/>
</dbReference>
<dbReference type="GO" id="GO:0009306">
    <property type="term" value="P:protein secretion"/>
    <property type="evidence" value="ECO:0007669"/>
    <property type="project" value="TreeGrafter"/>
</dbReference>
<keyword evidence="7" id="KW-1185">Reference proteome</keyword>
<dbReference type="InterPro" id="IPR050810">
    <property type="entry name" value="Bact_Secretion_Sys_Channel"/>
</dbReference>
<feature type="region of interest" description="Disordered" evidence="4">
    <location>
        <begin position="938"/>
        <end position="1023"/>
    </location>
</feature>